<evidence type="ECO:0000313" key="5">
    <source>
        <dbReference type="EMBL" id="MBB3042499.1"/>
    </source>
</evidence>
<comment type="similarity">
    <text evidence="1">Belongs to the argonaute family. Long pAgo subfamily.</text>
</comment>
<accession>A0A7W4Z0N9</accession>
<evidence type="ECO:0000259" key="4">
    <source>
        <dbReference type="PROSITE" id="PS50822"/>
    </source>
</evidence>
<dbReference type="AlphaFoldDB" id="A0A7W4Z0N9"/>
<dbReference type="SMART" id="SM00950">
    <property type="entry name" value="Piwi"/>
    <property type="match status" value="1"/>
</dbReference>
<dbReference type="CDD" id="cd04659">
    <property type="entry name" value="Piwi_piwi-like_ProArk"/>
    <property type="match status" value="1"/>
</dbReference>
<gene>
    <name evidence="5" type="ORF">FHU40_002317</name>
</gene>
<dbReference type="PROSITE" id="PS50822">
    <property type="entry name" value="PIWI"/>
    <property type="match status" value="1"/>
</dbReference>
<dbReference type="Pfam" id="PF02171">
    <property type="entry name" value="Piwi"/>
    <property type="match status" value="1"/>
</dbReference>
<dbReference type="EMBL" id="JACHWR010000002">
    <property type="protein sequence ID" value="MBB3042499.1"/>
    <property type="molecule type" value="Genomic_DNA"/>
</dbReference>
<reference evidence="5 6" key="1">
    <citation type="submission" date="2020-08" db="EMBL/GenBank/DDBJ databases">
        <title>Sequencing the genomes of 1000 actinobacteria strains.</title>
        <authorList>
            <person name="Klenk H.-P."/>
        </authorList>
    </citation>
    <scope>NUCLEOTIDE SEQUENCE [LARGE SCALE GENOMIC DNA]</scope>
    <source>
        <strain evidence="5 6">DSM 105498</strain>
    </source>
</reference>
<dbReference type="InterPro" id="IPR036397">
    <property type="entry name" value="RNaseH_sf"/>
</dbReference>
<evidence type="ECO:0000256" key="3">
    <source>
        <dbReference type="SAM" id="MobiDB-lite"/>
    </source>
</evidence>
<feature type="region of interest" description="Disordered" evidence="3">
    <location>
        <begin position="155"/>
        <end position="182"/>
    </location>
</feature>
<name>A0A7W4Z0N9_9ACTN</name>
<sequence>MKITVLDEPALEFAHGGHHIDPRHGIDFYGPADLDDTAVRVIRVGIVGPQASIDGVKRWLDSCRSTVAAKDSHLGHLYMPFPGFDTDRAFRSTIVWNGRLERPIAKRDLDAFDGANPLTAAQAAVDIYDRELEALHEEPNCDVVIVCRPDNLIDTGTRPTRGRATSADGEEPSGPLPPGQGDFHSLLKARSLRYSQPIQIIRRSTWDPTFKEPKAAEVKVKQDEATRAWNLHTALYYKAGGVPWRLPRDAKDLASCYVGVAFYGSADKETLETSVAQVFNQRGDGVIVRGGQARISKVDRQAHLAEDDAHQLLRDALEKYRREHKQSPARIVLHKTSAFTPDEAAGFRAAANEQHIEILELIWLSQSEHVRLFRRGQQAALRGTLLTLDEDRHVLYTRGSVPFYKTYPGMYIPQAVGMRLHEAESSPEDLARELLSLTKMNWNATQLDGRDPITLRTADKVGDILRHLEPTDLPASRYAFYM</sequence>
<dbReference type="Proteomes" id="UP000589626">
    <property type="component" value="Unassembled WGS sequence"/>
</dbReference>
<protein>
    <recommendedName>
        <fullName evidence="2">Protein argonaute</fullName>
    </recommendedName>
</protein>
<evidence type="ECO:0000313" key="6">
    <source>
        <dbReference type="Proteomes" id="UP000589626"/>
    </source>
</evidence>
<evidence type="ECO:0000256" key="2">
    <source>
        <dbReference type="ARBA" id="ARBA00035032"/>
    </source>
</evidence>
<dbReference type="InterPro" id="IPR012337">
    <property type="entry name" value="RNaseH-like_sf"/>
</dbReference>
<feature type="domain" description="Piwi" evidence="4">
    <location>
        <begin position="304"/>
        <end position="470"/>
    </location>
</feature>
<dbReference type="InterPro" id="IPR003165">
    <property type="entry name" value="Piwi"/>
</dbReference>
<dbReference type="SUPFAM" id="SSF53098">
    <property type="entry name" value="Ribonuclease H-like"/>
    <property type="match status" value="1"/>
</dbReference>
<evidence type="ECO:0000256" key="1">
    <source>
        <dbReference type="ARBA" id="ARBA00035012"/>
    </source>
</evidence>
<keyword evidence="6" id="KW-1185">Reference proteome</keyword>
<organism evidence="5 6">
    <name type="scientific">Nocardioides soli</name>
    <dbReference type="NCBI Taxonomy" id="1036020"/>
    <lineage>
        <taxon>Bacteria</taxon>
        <taxon>Bacillati</taxon>
        <taxon>Actinomycetota</taxon>
        <taxon>Actinomycetes</taxon>
        <taxon>Propionibacteriales</taxon>
        <taxon>Nocardioidaceae</taxon>
        <taxon>Nocardioides</taxon>
    </lineage>
</organism>
<dbReference type="RefSeq" id="WP_183592459.1">
    <property type="nucleotide sequence ID" value="NZ_JACHWR010000002.1"/>
</dbReference>
<proteinExistence type="inferred from homology"/>
<dbReference type="GO" id="GO:0003676">
    <property type="term" value="F:nucleic acid binding"/>
    <property type="evidence" value="ECO:0007669"/>
    <property type="project" value="InterPro"/>
</dbReference>
<dbReference type="Gene3D" id="3.30.420.10">
    <property type="entry name" value="Ribonuclease H-like superfamily/Ribonuclease H"/>
    <property type="match status" value="1"/>
</dbReference>
<comment type="caution">
    <text evidence="5">The sequence shown here is derived from an EMBL/GenBank/DDBJ whole genome shotgun (WGS) entry which is preliminary data.</text>
</comment>